<dbReference type="Pfam" id="PF02493">
    <property type="entry name" value="MORN"/>
    <property type="match status" value="6"/>
</dbReference>
<comment type="function">
    <text evidence="5">Assembles a suppression complex (suppresome) by tethering SIRT1 and MDM2 to regulate composite modifications of p53/TP53. Confers both deacetylation-mediated functional inactivation, by SIRT1, and ubiquitination-dependent degradation, by MDM2, of p53/TP53, promoting a proliferative and cell survival behaviors. May play a role in the regulation of spermatogenesis.</text>
</comment>
<dbReference type="PANTHER" id="PTHR46511">
    <property type="entry name" value="MORN REPEAT-CONTAINING PROTEIN 3"/>
    <property type="match status" value="1"/>
</dbReference>
<dbReference type="Gene3D" id="2.20.110.10">
    <property type="entry name" value="Histone H3 K4-specific methyltransferase SET7/9 N-terminal domain"/>
    <property type="match status" value="1"/>
</dbReference>
<evidence type="ECO:0000256" key="2">
    <source>
        <dbReference type="ARBA" id="ARBA00022737"/>
    </source>
</evidence>
<dbReference type="PROSITE" id="PS50067">
    <property type="entry name" value="KINESIN_MOTOR_2"/>
    <property type="match status" value="1"/>
</dbReference>
<dbReference type="GO" id="GO:0001669">
    <property type="term" value="C:acrosomal vesicle"/>
    <property type="evidence" value="ECO:0007669"/>
    <property type="project" value="UniProtKB-SubCell"/>
</dbReference>
<evidence type="ECO:0000256" key="6">
    <source>
        <dbReference type="PROSITE-ProRule" id="PRU00283"/>
    </source>
</evidence>
<sequence length="709" mass="80487">MDDISSFERLRVAVRERPIMEADVANVRLHLRMDEGNLIAYAPGHAEGLMYNCDHYFSGAADEEDIHCTIGSQMVDLAIQGISCNAVFFGFTDTGKTHTLYGNGDGEGFLLSTVKDLYHRLEAQSDEYETSILLRYWEMNRDSVEDNLRGEDEGEEAIQYAVSRDDLDRLNIPKVTTVKVPTVDEFLTQLNRGNQIRLGRLAQRMFRWHCFLQLIIVTTDKAEGAKNVIRSMTFVHMKGTDRVGAKGMRGEPLREGSCINVGVTLLCAAVIHSLEYRRKRWALSTTPEKHCELIRRSQSFFMECKFSRIMSQFICGFEASFVIGFTSPLQYHESIETLESLQLFRQLTCVLRPIVVISDRGVLLRQLLRQEALLGEDVVLEIYNSDGAGRPLTEEEEKLLHIHQKLYGTSPRRGGGTMSELLQEEEAMKRCKFRAVPEPGKVETHGRRPCIFLNPGKTASYEGQWEDGKFGGFGELIQKRSKYRGEFRNGLREGVGTLWIRADVKSPWIRVYKGEWLAGKRDGFGTSWEENGDIYEGEWSDDKRNGFGRLFMANGDLLKGEFQNGLCDGRALLLLTNGDWYDGYWALGLREGPGLWCYVQRQQCLRGDWSKGICKCGTMFDLSQKTTIAHSRFIPRLGLLRDDEVLELQRQKLYDNRLREFAALGRKWTEPVIAPPLGAAVSFDDDGEKFSVEAVGAEATERGWGLSVE</sequence>
<keyword evidence="6" id="KW-0547">Nucleotide-binding</keyword>
<dbReference type="SUPFAM" id="SSF52540">
    <property type="entry name" value="P-loop containing nucleoside triphosphate hydrolases"/>
    <property type="match status" value="1"/>
</dbReference>
<dbReference type="PANTHER" id="PTHR46511:SF1">
    <property type="entry name" value="MORN REPEAT-CONTAINING PROTEIN 3"/>
    <property type="match status" value="1"/>
</dbReference>
<proteinExistence type="inferred from homology"/>
<keyword evidence="9" id="KW-1185">Reference proteome</keyword>
<comment type="subcellular location">
    <subcellularLocation>
        <location evidence="1">Cytoplasmic vesicle</location>
        <location evidence="1">Secretory vesicle</location>
        <location evidence="1">Acrosome</location>
    </subcellularLocation>
</comment>
<evidence type="ECO:0000313" key="9">
    <source>
        <dbReference type="Proteomes" id="UP000031737"/>
    </source>
</evidence>
<dbReference type="AlphaFoldDB" id="A0A061JBB1"/>
<dbReference type="VEuPathDB" id="TriTrypDB:TRSC58_00630"/>
<dbReference type="InterPro" id="IPR001752">
    <property type="entry name" value="Kinesin_motor_dom"/>
</dbReference>
<dbReference type="Pfam" id="PF00225">
    <property type="entry name" value="Kinesin"/>
    <property type="match status" value="1"/>
</dbReference>
<name>A0A061JBB1_TRYRA</name>
<accession>A0A061JBB1</accession>
<keyword evidence="6" id="KW-0067">ATP-binding</keyword>
<feature type="binding site" evidence="6">
    <location>
        <begin position="90"/>
        <end position="97"/>
    </location>
    <ligand>
        <name>ATP</name>
        <dbReference type="ChEBI" id="CHEBI:30616"/>
    </ligand>
</feature>
<dbReference type="InterPro" id="IPR036961">
    <property type="entry name" value="Kinesin_motor_dom_sf"/>
</dbReference>
<dbReference type="GO" id="GO:0007018">
    <property type="term" value="P:microtubule-based movement"/>
    <property type="evidence" value="ECO:0007669"/>
    <property type="project" value="InterPro"/>
</dbReference>
<feature type="domain" description="Kinesin motor" evidence="7">
    <location>
        <begin position="9"/>
        <end position="260"/>
    </location>
</feature>
<dbReference type="Proteomes" id="UP000031737">
    <property type="component" value="Unassembled WGS sequence"/>
</dbReference>
<dbReference type="SMART" id="SM00698">
    <property type="entry name" value="MORN"/>
    <property type="match status" value="5"/>
</dbReference>
<dbReference type="GO" id="GO:0005524">
    <property type="term" value="F:ATP binding"/>
    <property type="evidence" value="ECO:0007669"/>
    <property type="project" value="UniProtKB-UniRule"/>
</dbReference>
<dbReference type="OrthoDB" id="270720at2759"/>
<keyword evidence="3" id="KW-0968">Cytoplasmic vesicle</keyword>
<dbReference type="GO" id="GO:0003777">
    <property type="term" value="F:microtubule motor activity"/>
    <property type="evidence" value="ECO:0007669"/>
    <property type="project" value="InterPro"/>
</dbReference>
<evidence type="ECO:0000256" key="5">
    <source>
        <dbReference type="ARBA" id="ARBA00045851"/>
    </source>
</evidence>
<organism evidence="8 9">
    <name type="scientific">Trypanosoma rangeli SC58</name>
    <dbReference type="NCBI Taxonomy" id="429131"/>
    <lineage>
        <taxon>Eukaryota</taxon>
        <taxon>Discoba</taxon>
        <taxon>Euglenozoa</taxon>
        <taxon>Kinetoplastea</taxon>
        <taxon>Metakinetoplastina</taxon>
        <taxon>Trypanosomatida</taxon>
        <taxon>Trypanosomatidae</taxon>
        <taxon>Trypanosoma</taxon>
        <taxon>Herpetosoma</taxon>
    </lineage>
</organism>
<keyword evidence="6" id="KW-0505">Motor protein</keyword>
<evidence type="ECO:0000313" key="8">
    <source>
        <dbReference type="EMBL" id="ESL11615.1"/>
    </source>
</evidence>
<gene>
    <name evidence="8" type="ORF">TRSC58_00630</name>
</gene>
<evidence type="ECO:0000259" key="7">
    <source>
        <dbReference type="PROSITE" id="PS50067"/>
    </source>
</evidence>
<dbReference type="GO" id="GO:0008017">
    <property type="term" value="F:microtubule binding"/>
    <property type="evidence" value="ECO:0007669"/>
    <property type="project" value="InterPro"/>
</dbReference>
<dbReference type="EMBL" id="AUPL01000630">
    <property type="protein sequence ID" value="ESL11615.1"/>
    <property type="molecule type" value="Genomic_DNA"/>
</dbReference>
<protein>
    <recommendedName>
        <fullName evidence="4">MORN repeat-containing protein 3</fullName>
    </recommendedName>
</protein>
<comment type="similarity">
    <text evidence="6">Belongs to the TRAFAC class myosin-kinesin ATPase superfamily. Kinesin family.</text>
</comment>
<evidence type="ECO:0000256" key="4">
    <source>
        <dbReference type="ARBA" id="ARBA00039854"/>
    </source>
</evidence>
<dbReference type="SUPFAM" id="SSF82185">
    <property type="entry name" value="Histone H3 K4-specific methyltransferase SET7/9 N-terminal domain"/>
    <property type="match status" value="2"/>
</dbReference>
<dbReference type="SMART" id="SM00129">
    <property type="entry name" value="KISc"/>
    <property type="match status" value="1"/>
</dbReference>
<dbReference type="Gene3D" id="3.40.850.10">
    <property type="entry name" value="Kinesin motor domain"/>
    <property type="match status" value="1"/>
</dbReference>
<comment type="caution">
    <text evidence="8">The sequence shown here is derived from an EMBL/GenBank/DDBJ whole genome shotgun (WGS) entry which is preliminary data.</text>
</comment>
<evidence type="ECO:0000256" key="1">
    <source>
        <dbReference type="ARBA" id="ARBA00004218"/>
    </source>
</evidence>
<reference evidence="8 9" key="1">
    <citation type="submission" date="2013-07" db="EMBL/GenBank/DDBJ databases">
        <authorList>
            <person name="Stoco P.H."/>
            <person name="Wagner G."/>
            <person name="Gerber A."/>
            <person name="Zaha A."/>
            <person name="Thompson C."/>
            <person name="Bartholomeu D.C."/>
            <person name="Luckemeyer D.D."/>
            <person name="Bahia D."/>
            <person name="Loreto E."/>
            <person name="Prestes E.B."/>
            <person name="Lima F.M."/>
            <person name="Rodrigues-Luiz G."/>
            <person name="Vallejo G.A."/>
            <person name="Filho J.F."/>
            <person name="Monteiro K.M."/>
            <person name="Tyler K.M."/>
            <person name="de Almeida L.G."/>
            <person name="Ortiz M.F."/>
            <person name="Siervo M.A."/>
            <person name="de Moraes M.H."/>
            <person name="Cunha O.L."/>
            <person name="Mendonca-Neto R."/>
            <person name="Silva R."/>
            <person name="Teixeira S.M."/>
            <person name="Murta S.M."/>
            <person name="Sincero T.C."/>
            <person name="Mendes T.A."/>
            <person name="Urmenyi T.P."/>
            <person name="Silva V.G."/>
            <person name="da Rocha W.D."/>
            <person name="Andersson B."/>
            <person name="Romanha A.J."/>
            <person name="Steindel M."/>
            <person name="de Vasconcelos A.T."/>
            <person name="Grisard E.C."/>
        </authorList>
    </citation>
    <scope>NUCLEOTIDE SEQUENCE [LARGE SCALE GENOMIC DNA]</scope>
    <source>
        <strain evidence="8 9">SC58</strain>
    </source>
</reference>
<dbReference type="InterPro" id="IPR052472">
    <property type="entry name" value="MORN3"/>
</dbReference>
<keyword evidence="2" id="KW-0677">Repeat</keyword>
<evidence type="ECO:0000256" key="3">
    <source>
        <dbReference type="ARBA" id="ARBA00023329"/>
    </source>
</evidence>
<dbReference type="InterPro" id="IPR027417">
    <property type="entry name" value="P-loop_NTPase"/>
</dbReference>
<dbReference type="InterPro" id="IPR003409">
    <property type="entry name" value="MORN"/>
</dbReference>